<dbReference type="EMBL" id="WITK01000033">
    <property type="protein sequence ID" value="MQW93367.1"/>
    <property type="molecule type" value="Genomic_DNA"/>
</dbReference>
<organism evidence="1 2">
    <name type="scientific">Acinetobacter wanghuae</name>
    <dbReference type="NCBI Taxonomy" id="2662362"/>
    <lineage>
        <taxon>Bacteria</taxon>
        <taxon>Pseudomonadati</taxon>
        <taxon>Pseudomonadota</taxon>
        <taxon>Gammaproteobacteria</taxon>
        <taxon>Moraxellales</taxon>
        <taxon>Moraxellaceae</taxon>
        <taxon>Acinetobacter</taxon>
    </lineage>
</organism>
<dbReference type="RefSeq" id="WP_153389509.1">
    <property type="nucleotide sequence ID" value="NZ_WITK01000033.1"/>
</dbReference>
<comment type="caution">
    <text evidence="1">The sequence shown here is derived from an EMBL/GenBank/DDBJ whole genome shotgun (WGS) entry which is preliminary data.</text>
</comment>
<gene>
    <name evidence="1" type="ORF">GHJ48_13380</name>
</gene>
<reference evidence="1 2" key="1">
    <citation type="submission" date="2019-10" db="EMBL/GenBank/DDBJ databases">
        <authorList>
            <person name="Dong K."/>
        </authorList>
    </citation>
    <scope>NUCLEOTIDE SEQUENCE [LARGE SCALE GENOMIC DNA]</scope>
    <source>
        <strain evidence="2">dk771</strain>
    </source>
</reference>
<evidence type="ECO:0000313" key="1">
    <source>
        <dbReference type="EMBL" id="MQW93367.1"/>
    </source>
</evidence>
<protein>
    <submittedName>
        <fullName evidence="1">Uncharacterized protein</fullName>
    </submittedName>
</protein>
<proteinExistence type="predicted"/>
<dbReference type="Proteomes" id="UP000480556">
    <property type="component" value="Unassembled WGS sequence"/>
</dbReference>
<accession>A0AA90W6K8</accession>
<sequence>MQCVSNGKAKFWFSDVVPFSKFQNLIPKLILEYGLDLGEQERKKKSDYGEPVWSLVINYDPAQSEVFQFWLFTTGYREARRSKLTLKEILAKNSSMARKQKLNSILTTKKQKLLRFGPYVLGQYIEFSDLKTEFAKIYYFPENYGVVFNTHTKRVKAIDSNKKFIYRIFKPFDVSEERRFKSLYRKFAFVFLDNEHNRWNQESVTQFLLGFGVKFENDESYNDRLKELTRVLRLVRKKHLEFFQRYSTKKVRFTWYLSQDFLDGTKREFEKRLNKIQTTPESIEKLAEASARLMAHGNFHGTRFQIGSIQARVRKILNQIQPDHKKLNKKYFTNHLHYVRFTKKKTMSIKEFELACRNADTMYLNKNNKQKLKDQR</sequence>
<name>A0AA90W6K8_9GAMM</name>
<dbReference type="AlphaFoldDB" id="A0AA90W6K8"/>
<evidence type="ECO:0000313" key="2">
    <source>
        <dbReference type="Proteomes" id="UP000480556"/>
    </source>
</evidence>